<dbReference type="InterPro" id="IPR016181">
    <property type="entry name" value="Acyl_CoA_acyltransferase"/>
</dbReference>
<dbReference type="Proteomes" id="UP000006640">
    <property type="component" value="Chromosome"/>
</dbReference>
<dbReference type="RefSeq" id="WP_013132776.1">
    <property type="nucleotide sequence ID" value="NC_014165.1"/>
</dbReference>
<gene>
    <name evidence="4" type="ordered locus">Tbis_2541</name>
</gene>
<dbReference type="Gene3D" id="3.40.630.30">
    <property type="match status" value="1"/>
</dbReference>
<keyword evidence="2" id="KW-0012">Acyltransferase</keyword>
<evidence type="ECO:0000313" key="5">
    <source>
        <dbReference type="Proteomes" id="UP000006640"/>
    </source>
</evidence>
<evidence type="ECO:0000256" key="1">
    <source>
        <dbReference type="ARBA" id="ARBA00022679"/>
    </source>
</evidence>
<accession>D6Y4R7</accession>
<dbReference type="EMBL" id="CP001874">
    <property type="protein sequence ID" value="ADG89243.1"/>
    <property type="molecule type" value="Genomic_DNA"/>
</dbReference>
<sequence length="273" mass="30123">MRWVFTPRVEEYAAAAEPWLLADPVRNTVPLTVLHRCRAGMFAENPLLGWLEDENGTVIGAVSHCPPYPLLLASGMPQAALPLLASDLIELDRAVDGVTGPVEAVETFARSWWRPERCRRAERLYRLERLAPCDVPGSARTITTAELDEAIRWFRRFHEEADPGSTADYAPVVAARINREELIWWEDGGRRVAMAGVTAPIAGMSRVGPVYTPPELRGRGYGTAVTRAASLRARESGAAEVLLISDLANQTSNSIYLRLGYRPVGDYATIHFG</sequence>
<dbReference type="OrthoDB" id="3174529at2"/>
<proteinExistence type="predicted"/>
<evidence type="ECO:0000256" key="2">
    <source>
        <dbReference type="ARBA" id="ARBA00023315"/>
    </source>
</evidence>
<reference evidence="4 5" key="1">
    <citation type="submission" date="2010-01" db="EMBL/GenBank/DDBJ databases">
        <title>The complete genome of Thermobispora bispora DSM 43833.</title>
        <authorList>
            <consortium name="US DOE Joint Genome Institute (JGI-PGF)"/>
            <person name="Lucas S."/>
            <person name="Copeland A."/>
            <person name="Lapidus A."/>
            <person name="Glavina del Rio T."/>
            <person name="Dalin E."/>
            <person name="Tice H."/>
            <person name="Bruce D."/>
            <person name="Goodwin L."/>
            <person name="Pitluck S."/>
            <person name="Kyrpides N."/>
            <person name="Mavromatis K."/>
            <person name="Ivanova N."/>
            <person name="Mikhailova N."/>
            <person name="Chertkov O."/>
            <person name="Brettin T."/>
            <person name="Detter J.C."/>
            <person name="Han C."/>
            <person name="Larimer F."/>
            <person name="Land M."/>
            <person name="Hauser L."/>
            <person name="Markowitz V."/>
            <person name="Cheng J.-F."/>
            <person name="Hugenholtz P."/>
            <person name="Woyke T."/>
            <person name="Wu D."/>
            <person name="Jando M."/>
            <person name="Schneider S."/>
            <person name="Klenk H.-P."/>
            <person name="Eisen J.A."/>
        </authorList>
    </citation>
    <scope>NUCLEOTIDE SEQUENCE [LARGE SCALE GENOMIC DNA]</scope>
    <source>
        <strain evidence="5">ATCC 19993 / DSM 43833 / CBS 139.67 / JCM 10125 / KCTC 9307 / NBRC 14880 / R51</strain>
    </source>
</reference>
<dbReference type="eggNOG" id="COG3393">
    <property type="taxonomic scope" value="Bacteria"/>
</dbReference>
<dbReference type="SUPFAM" id="SSF55729">
    <property type="entry name" value="Acyl-CoA N-acyltransferases (Nat)"/>
    <property type="match status" value="1"/>
</dbReference>
<name>D6Y4R7_THEBD</name>
<feature type="domain" description="N-acetyltransferase" evidence="3">
    <location>
        <begin position="137"/>
        <end position="273"/>
    </location>
</feature>
<evidence type="ECO:0000313" key="4">
    <source>
        <dbReference type="EMBL" id="ADG89243.1"/>
    </source>
</evidence>
<dbReference type="InterPro" id="IPR050832">
    <property type="entry name" value="Bact_Acetyltransf"/>
</dbReference>
<dbReference type="CDD" id="cd04301">
    <property type="entry name" value="NAT_SF"/>
    <property type="match status" value="1"/>
</dbReference>
<dbReference type="PANTHER" id="PTHR43877">
    <property type="entry name" value="AMINOALKYLPHOSPHONATE N-ACETYLTRANSFERASE-RELATED-RELATED"/>
    <property type="match status" value="1"/>
</dbReference>
<dbReference type="PANTHER" id="PTHR43877:SF2">
    <property type="entry name" value="AMINOALKYLPHOSPHONATE N-ACETYLTRANSFERASE-RELATED"/>
    <property type="match status" value="1"/>
</dbReference>
<evidence type="ECO:0000259" key="3">
    <source>
        <dbReference type="PROSITE" id="PS51186"/>
    </source>
</evidence>
<dbReference type="Pfam" id="PF00583">
    <property type="entry name" value="Acetyltransf_1"/>
    <property type="match status" value="1"/>
</dbReference>
<keyword evidence="1 4" id="KW-0808">Transferase</keyword>
<organism evidence="4 5">
    <name type="scientific">Thermobispora bispora (strain ATCC 19993 / DSM 43833 / CBS 139.67 / JCM 10125 / KCTC 9307 / NBRC 14880 / R51)</name>
    <dbReference type="NCBI Taxonomy" id="469371"/>
    <lineage>
        <taxon>Bacteria</taxon>
        <taxon>Bacillati</taxon>
        <taxon>Actinomycetota</taxon>
        <taxon>Actinomycetes</taxon>
        <taxon>Streptosporangiales</taxon>
        <taxon>Streptosporangiaceae</taxon>
        <taxon>Thermobispora</taxon>
    </lineage>
</organism>
<protein>
    <submittedName>
        <fullName evidence="4">GCN5-related N-acetyltransferase</fullName>
    </submittedName>
</protein>
<dbReference type="AlphaFoldDB" id="D6Y4R7"/>
<keyword evidence="5" id="KW-1185">Reference proteome</keyword>
<dbReference type="InterPro" id="IPR000182">
    <property type="entry name" value="GNAT_dom"/>
</dbReference>
<dbReference type="PROSITE" id="PS51186">
    <property type="entry name" value="GNAT"/>
    <property type="match status" value="1"/>
</dbReference>
<dbReference type="STRING" id="469371.Tbis_2541"/>
<dbReference type="KEGG" id="tbi:Tbis_2541"/>
<dbReference type="GO" id="GO:0016747">
    <property type="term" value="F:acyltransferase activity, transferring groups other than amino-acyl groups"/>
    <property type="evidence" value="ECO:0007669"/>
    <property type="project" value="InterPro"/>
</dbReference>
<dbReference type="HOGENOM" id="CLU_064724_2_0_11"/>